<dbReference type="RefSeq" id="WP_119585736.1">
    <property type="nucleotide sequence ID" value="NZ_CAWODQ010000012.1"/>
</dbReference>
<evidence type="ECO:0000259" key="3">
    <source>
        <dbReference type="PROSITE" id="PS51724"/>
    </source>
</evidence>
<dbReference type="GO" id="GO:0042834">
    <property type="term" value="F:peptidoglycan binding"/>
    <property type="evidence" value="ECO:0007669"/>
    <property type="project" value="InterPro"/>
</dbReference>
<evidence type="ECO:0000256" key="1">
    <source>
        <dbReference type="SAM" id="MobiDB-lite"/>
    </source>
</evidence>
<dbReference type="AlphaFoldDB" id="A0A418NVA0"/>
<comment type="caution">
    <text evidence="4">The sequence shown here is derived from an EMBL/GenBank/DDBJ whole genome shotgun (WGS) entry which is preliminary data.</text>
</comment>
<dbReference type="Gene3D" id="3.30.70.1070">
    <property type="entry name" value="Sporulation related repeat"/>
    <property type="match status" value="1"/>
</dbReference>
<dbReference type="OrthoDB" id="7390714at2"/>
<reference evidence="4 5" key="1">
    <citation type="submission" date="2018-08" db="EMBL/GenBank/DDBJ databases">
        <title>Erythrobacter zhengii sp.nov., a bacterium isolated from deep-sea sediment.</title>
        <authorList>
            <person name="Fang C."/>
            <person name="Wu Y.-H."/>
            <person name="Sun C."/>
            <person name="Wang H."/>
            <person name="Cheng H."/>
            <person name="Meng F.-X."/>
            <person name="Wang C.-S."/>
            <person name="Xu X.-W."/>
        </authorList>
    </citation>
    <scope>NUCLEOTIDE SEQUENCE [LARGE SCALE GENOMIC DNA]</scope>
    <source>
        <strain evidence="4 5">V18</strain>
    </source>
</reference>
<protein>
    <submittedName>
        <fullName evidence="4">SPOR domain-containing protein</fullName>
    </submittedName>
</protein>
<evidence type="ECO:0000313" key="4">
    <source>
        <dbReference type="EMBL" id="RIV87885.1"/>
    </source>
</evidence>
<feature type="domain" description="SPOR" evidence="3">
    <location>
        <begin position="157"/>
        <end position="237"/>
    </location>
</feature>
<evidence type="ECO:0000256" key="2">
    <source>
        <dbReference type="SAM" id="Phobius"/>
    </source>
</evidence>
<proteinExistence type="predicted"/>
<accession>A0A418NVA0</accession>
<keyword evidence="2" id="KW-0472">Membrane</keyword>
<feature type="region of interest" description="Disordered" evidence="1">
    <location>
        <begin position="89"/>
        <end position="156"/>
    </location>
</feature>
<keyword evidence="2" id="KW-1133">Transmembrane helix</keyword>
<dbReference type="Pfam" id="PF05036">
    <property type="entry name" value="SPOR"/>
    <property type="match status" value="1"/>
</dbReference>
<dbReference type="EMBL" id="QXFL01000002">
    <property type="protein sequence ID" value="RIV87885.1"/>
    <property type="molecule type" value="Genomic_DNA"/>
</dbReference>
<sequence>MNFPAGGKDGDGIEDAEFEETLEAEEQLALDDDDDALPWLEDDGDYEDEGGFDARLIWIGLVGLVIIGALLFGAWWVLRDRPDAELVADGSTIEAPDGPYKERPENPGGREVAGTGDTAFEVAEGQSTRGRLADSEVPAPSIDMAQGSDDEDDGEEAVPSNAVYVQIGAFTSRSDADEAWVNARGRYSALSGLRSRIVEAEVNGATVYRLQAIAPNREAGDTTCRAIRNAGGDCYIR</sequence>
<dbReference type="Proteomes" id="UP000286576">
    <property type="component" value="Unassembled WGS sequence"/>
</dbReference>
<feature type="transmembrane region" description="Helical" evidence="2">
    <location>
        <begin position="56"/>
        <end position="78"/>
    </location>
</feature>
<dbReference type="InterPro" id="IPR036680">
    <property type="entry name" value="SPOR-like_sf"/>
</dbReference>
<organism evidence="4 5">
    <name type="scientific">Aurantiacibacter zhengii</name>
    <dbReference type="NCBI Taxonomy" id="2307003"/>
    <lineage>
        <taxon>Bacteria</taxon>
        <taxon>Pseudomonadati</taxon>
        <taxon>Pseudomonadota</taxon>
        <taxon>Alphaproteobacteria</taxon>
        <taxon>Sphingomonadales</taxon>
        <taxon>Erythrobacteraceae</taxon>
        <taxon>Aurantiacibacter</taxon>
    </lineage>
</organism>
<dbReference type="InterPro" id="IPR007730">
    <property type="entry name" value="SPOR-like_dom"/>
</dbReference>
<name>A0A418NVA0_9SPHN</name>
<dbReference type="PROSITE" id="PS51724">
    <property type="entry name" value="SPOR"/>
    <property type="match status" value="1"/>
</dbReference>
<evidence type="ECO:0000313" key="5">
    <source>
        <dbReference type="Proteomes" id="UP000286576"/>
    </source>
</evidence>
<keyword evidence="2" id="KW-0812">Transmembrane</keyword>
<keyword evidence="5" id="KW-1185">Reference proteome</keyword>
<gene>
    <name evidence="4" type="ORF">D2V07_06095</name>
</gene>